<dbReference type="EMBL" id="GGFM01009122">
    <property type="protein sequence ID" value="MBW29873.1"/>
    <property type="molecule type" value="Transcribed_RNA"/>
</dbReference>
<evidence type="ECO:0000313" key="2">
    <source>
        <dbReference type="EMBL" id="MBW29873.1"/>
    </source>
</evidence>
<accession>A0A2M3ZMZ7</accession>
<keyword evidence="1" id="KW-0732">Signal</keyword>
<protein>
    <submittedName>
        <fullName evidence="2">Putative secreted peptide</fullName>
    </submittedName>
</protein>
<organism evidence="2">
    <name type="scientific">Anopheles braziliensis</name>
    <dbReference type="NCBI Taxonomy" id="58242"/>
    <lineage>
        <taxon>Eukaryota</taxon>
        <taxon>Metazoa</taxon>
        <taxon>Ecdysozoa</taxon>
        <taxon>Arthropoda</taxon>
        <taxon>Hexapoda</taxon>
        <taxon>Insecta</taxon>
        <taxon>Pterygota</taxon>
        <taxon>Neoptera</taxon>
        <taxon>Endopterygota</taxon>
        <taxon>Diptera</taxon>
        <taxon>Nematocera</taxon>
        <taxon>Culicoidea</taxon>
        <taxon>Culicidae</taxon>
        <taxon>Anophelinae</taxon>
        <taxon>Anopheles</taxon>
    </lineage>
</organism>
<name>A0A2M3ZMZ7_9DIPT</name>
<proteinExistence type="predicted"/>
<sequence>MTAYGFGLVCCWLPAFSMFSSPFSATVTIFGSITVNSSHIGGIQPASTRCLICSTVPPLVALVMAQAASFRVLKSAFPSNSIMLGKMLASIVACIWCRLPAAMFEIVQQASFRSASRDELSSCRMEGKALQFRISCVWLSFPVTMLPTARKAADTTLLLLCDSSSIRRRQQPALMTASMLSFDPSDR</sequence>
<dbReference type="AlphaFoldDB" id="A0A2M3ZMZ7"/>
<reference evidence="2" key="1">
    <citation type="submission" date="2018-01" db="EMBL/GenBank/DDBJ databases">
        <title>An insight into the sialome of Amazonian anophelines.</title>
        <authorList>
            <person name="Ribeiro J.M."/>
            <person name="Scarpassa V."/>
            <person name="Calvo E."/>
        </authorList>
    </citation>
    <scope>NUCLEOTIDE SEQUENCE</scope>
    <source>
        <tissue evidence="2">Salivary glands</tissue>
    </source>
</reference>
<feature type="signal peptide" evidence="1">
    <location>
        <begin position="1"/>
        <end position="25"/>
    </location>
</feature>
<feature type="chain" id="PRO_5014759770" evidence="1">
    <location>
        <begin position="26"/>
        <end position="187"/>
    </location>
</feature>
<evidence type="ECO:0000256" key="1">
    <source>
        <dbReference type="SAM" id="SignalP"/>
    </source>
</evidence>